<sequence length="263" mass="27521">MSAVLRDKVALITGGSRGIGRASATTLGTMGATVVITGTSTETVDTGVAALKDAGLPKVSGHVADVREQSSVDALFDDVLAEHGRVDVLVNNAGVGGGGWTHEIPYDTWEQLIDINLNGVFRVTRTWLLRSGARDRGWGRVINIASTGGKQGVRLAVAYTASKHGVVGLSKSLAHETAKHGITVNAVCPGFVETELSIGSRQRYAAAWGITPEEVLEKQNARFPLGRHVNPDEVARLVGFLADPAAEAITGQAMNVCGGLGLY</sequence>
<dbReference type="PROSITE" id="PS00061">
    <property type="entry name" value="ADH_SHORT"/>
    <property type="match status" value="1"/>
</dbReference>
<dbReference type="InterPro" id="IPR036291">
    <property type="entry name" value="NAD(P)-bd_dom_sf"/>
</dbReference>
<dbReference type="Gene3D" id="3.40.50.720">
    <property type="entry name" value="NAD(P)-binding Rossmann-like Domain"/>
    <property type="match status" value="1"/>
</dbReference>
<dbReference type="AlphaFoldDB" id="A0A4Q7KCH8"/>
<dbReference type="PANTHER" id="PTHR42879:SF2">
    <property type="entry name" value="3-OXOACYL-[ACYL-CARRIER-PROTEIN] REDUCTASE FABG"/>
    <property type="match status" value="1"/>
</dbReference>
<name>A0A4Q7KCH8_9PSEU</name>
<dbReference type="SUPFAM" id="SSF51735">
    <property type="entry name" value="NAD(P)-binding Rossmann-fold domains"/>
    <property type="match status" value="1"/>
</dbReference>
<comment type="caution">
    <text evidence="4">The sequence shown here is derived from an EMBL/GenBank/DDBJ whole genome shotgun (WGS) entry which is preliminary data.</text>
</comment>
<proteinExistence type="inferred from homology"/>
<dbReference type="GO" id="GO:0016491">
    <property type="term" value="F:oxidoreductase activity"/>
    <property type="evidence" value="ECO:0007669"/>
    <property type="project" value="UniProtKB-KW"/>
</dbReference>
<dbReference type="InterPro" id="IPR002347">
    <property type="entry name" value="SDR_fam"/>
</dbReference>
<evidence type="ECO:0000313" key="4">
    <source>
        <dbReference type="EMBL" id="RZS31179.1"/>
    </source>
</evidence>
<gene>
    <name evidence="4" type="ORF">EV193_11558</name>
</gene>
<evidence type="ECO:0000256" key="2">
    <source>
        <dbReference type="ARBA" id="ARBA00023002"/>
    </source>
</evidence>
<evidence type="ECO:0000256" key="1">
    <source>
        <dbReference type="ARBA" id="ARBA00006484"/>
    </source>
</evidence>
<dbReference type="GO" id="GO:0032787">
    <property type="term" value="P:monocarboxylic acid metabolic process"/>
    <property type="evidence" value="ECO:0007669"/>
    <property type="project" value="UniProtKB-ARBA"/>
</dbReference>
<keyword evidence="2" id="KW-0560">Oxidoreductase</keyword>
<dbReference type="Proteomes" id="UP000294257">
    <property type="component" value="Unassembled WGS sequence"/>
</dbReference>
<evidence type="ECO:0000256" key="3">
    <source>
        <dbReference type="RuleBase" id="RU000363"/>
    </source>
</evidence>
<keyword evidence="5" id="KW-1185">Reference proteome</keyword>
<dbReference type="RefSeq" id="WP_130348322.1">
    <property type="nucleotide sequence ID" value="NZ_SGWQ01000015.1"/>
</dbReference>
<dbReference type="PANTHER" id="PTHR42879">
    <property type="entry name" value="3-OXOACYL-(ACYL-CARRIER-PROTEIN) REDUCTASE"/>
    <property type="match status" value="1"/>
</dbReference>
<reference evidence="4 5" key="1">
    <citation type="submission" date="2019-02" db="EMBL/GenBank/DDBJ databases">
        <title>Genomic Encyclopedia of Type Strains, Phase IV (KMG-IV): sequencing the most valuable type-strain genomes for metagenomic binning, comparative biology and taxonomic classification.</title>
        <authorList>
            <person name="Goeker M."/>
        </authorList>
    </citation>
    <scope>NUCLEOTIDE SEQUENCE [LARGE SCALE GENOMIC DNA]</scope>
    <source>
        <strain evidence="4 5">DSM 101727</strain>
    </source>
</reference>
<organism evidence="4 5">
    <name type="scientific">Herbihabitans rhizosphaerae</name>
    <dbReference type="NCBI Taxonomy" id="1872711"/>
    <lineage>
        <taxon>Bacteria</taxon>
        <taxon>Bacillati</taxon>
        <taxon>Actinomycetota</taxon>
        <taxon>Actinomycetes</taxon>
        <taxon>Pseudonocardiales</taxon>
        <taxon>Pseudonocardiaceae</taxon>
        <taxon>Herbihabitans</taxon>
    </lineage>
</organism>
<dbReference type="InterPro" id="IPR050259">
    <property type="entry name" value="SDR"/>
</dbReference>
<dbReference type="Pfam" id="PF00106">
    <property type="entry name" value="adh_short"/>
    <property type="match status" value="1"/>
</dbReference>
<comment type="similarity">
    <text evidence="1 3">Belongs to the short-chain dehydrogenases/reductases (SDR) family.</text>
</comment>
<accession>A0A4Q7KCH8</accession>
<dbReference type="InterPro" id="IPR020904">
    <property type="entry name" value="Sc_DH/Rdtase_CS"/>
</dbReference>
<dbReference type="OrthoDB" id="9804774at2"/>
<dbReference type="EMBL" id="SGWQ01000015">
    <property type="protein sequence ID" value="RZS31179.1"/>
    <property type="molecule type" value="Genomic_DNA"/>
</dbReference>
<evidence type="ECO:0000313" key="5">
    <source>
        <dbReference type="Proteomes" id="UP000294257"/>
    </source>
</evidence>
<protein>
    <submittedName>
        <fullName evidence="4">Ketoreductase</fullName>
    </submittedName>
</protein>
<dbReference type="FunFam" id="3.40.50.720:FF:000084">
    <property type="entry name" value="Short-chain dehydrogenase reductase"/>
    <property type="match status" value="1"/>
</dbReference>
<dbReference type="PRINTS" id="PR00081">
    <property type="entry name" value="GDHRDH"/>
</dbReference>
<dbReference type="PRINTS" id="PR00080">
    <property type="entry name" value="SDRFAMILY"/>
</dbReference>